<evidence type="ECO:0000259" key="1">
    <source>
        <dbReference type="Pfam" id="PF13847"/>
    </source>
</evidence>
<evidence type="ECO:0000313" key="2">
    <source>
        <dbReference type="EMBL" id="GAA4337591.1"/>
    </source>
</evidence>
<reference evidence="3" key="1">
    <citation type="journal article" date="2019" name="Int. J. Syst. Evol. Microbiol.">
        <title>The Global Catalogue of Microorganisms (GCM) 10K type strain sequencing project: providing services to taxonomists for standard genome sequencing and annotation.</title>
        <authorList>
            <consortium name="The Broad Institute Genomics Platform"/>
            <consortium name="The Broad Institute Genome Sequencing Center for Infectious Disease"/>
            <person name="Wu L."/>
            <person name="Ma J."/>
        </authorList>
    </citation>
    <scope>NUCLEOTIDE SEQUENCE [LARGE SCALE GENOMIC DNA]</scope>
    <source>
        <strain evidence="3">JCM 17804</strain>
    </source>
</reference>
<protein>
    <recommendedName>
        <fullName evidence="1">Methyltransferase domain-containing protein</fullName>
    </recommendedName>
</protein>
<dbReference type="CDD" id="cd02440">
    <property type="entry name" value="AdoMet_MTases"/>
    <property type="match status" value="1"/>
</dbReference>
<dbReference type="InterPro" id="IPR025714">
    <property type="entry name" value="Methyltranfer_dom"/>
</dbReference>
<dbReference type="PANTHER" id="PTHR43861:SF1">
    <property type="entry name" value="TRANS-ACONITATE 2-METHYLTRANSFERASE"/>
    <property type="match status" value="1"/>
</dbReference>
<dbReference type="Pfam" id="PF13847">
    <property type="entry name" value="Methyltransf_31"/>
    <property type="match status" value="1"/>
</dbReference>
<gene>
    <name evidence="2" type="ORF">GCM10023165_15720</name>
</gene>
<evidence type="ECO:0000313" key="3">
    <source>
        <dbReference type="Proteomes" id="UP001500975"/>
    </source>
</evidence>
<organism evidence="2 3">
    <name type="scientific">Variovorax defluvii</name>
    <dbReference type="NCBI Taxonomy" id="913761"/>
    <lineage>
        <taxon>Bacteria</taxon>
        <taxon>Pseudomonadati</taxon>
        <taxon>Pseudomonadota</taxon>
        <taxon>Betaproteobacteria</taxon>
        <taxon>Burkholderiales</taxon>
        <taxon>Comamonadaceae</taxon>
        <taxon>Variovorax</taxon>
    </lineage>
</organism>
<name>A0ABP8HCU5_9BURK</name>
<keyword evidence="3" id="KW-1185">Reference proteome</keyword>
<feature type="domain" description="Methyltransferase" evidence="1">
    <location>
        <begin position="114"/>
        <end position="220"/>
    </location>
</feature>
<dbReference type="EMBL" id="BAABGJ010000012">
    <property type="protein sequence ID" value="GAA4337591.1"/>
    <property type="molecule type" value="Genomic_DNA"/>
</dbReference>
<dbReference type="Proteomes" id="UP001500975">
    <property type="component" value="Unassembled WGS sequence"/>
</dbReference>
<proteinExistence type="predicted"/>
<dbReference type="PANTHER" id="PTHR43861">
    <property type="entry name" value="TRANS-ACONITATE 2-METHYLTRANSFERASE-RELATED"/>
    <property type="match status" value="1"/>
</dbReference>
<dbReference type="Gene3D" id="3.40.50.150">
    <property type="entry name" value="Vaccinia Virus protein VP39"/>
    <property type="match status" value="1"/>
</dbReference>
<sequence>MPRNSQIHTMSANSPHASLYEAFRDPVTHVDLQPVREGLANGSSTAFEFMDGDPGVVDFMAPSPASAADEANLKMYNDESSTEKYRNFLRWLFKTFEVDEDWFRADLLSRLAITDGMKVLVVGCGLGEDVALIQNDIGATGQVHAQDISKSMVKAARASIHAPNVCFSVSNALKLPYKSRYFDVVFHFGGINLFGDLKQAISELERVCKIGGRVVFGDEGIAPHLRGTEYADVLIHNNPLWALEAPMRELPSNADAVTLEYLLGNCFYLITFTPGEGFPKVNLDVPHVGARGGSARTRYYGRLEGVSVETKRKLLDAAQARGISMHDLLEQVIGAQLADAQPRSPQT</sequence>
<accession>A0ABP8HCU5</accession>
<comment type="caution">
    <text evidence="2">The sequence shown here is derived from an EMBL/GenBank/DDBJ whole genome shotgun (WGS) entry which is preliminary data.</text>
</comment>
<dbReference type="InterPro" id="IPR029063">
    <property type="entry name" value="SAM-dependent_MTases_sf"/>
</dbReference>
<dbReference type="SUPFAM" id="SSF53335">
    <property type="entry name" value="S-adenosyl-L-methionine-dependent methyltransferases"/>
    <property type="match status" value="1"/>
</dbReference>